<reference evidence="3 4" key="1">
    <citation type="journal article" date="2000" name="Nature">
        <title>The genome sequence of the plant pathogen Xylella fastidiosa.</title>
        <authorList>
            <person name="Simpson A.J."/>
            <person name="Reinach F.C."/>
            <person name="Arruda P."/>
            <person name="Abreu F.A."/>
            <person name="Acencio M."/>
            <person name="Alvarenga R."/>
            <person name="Alves L.M."/>
            <person name="Araya J.E."/>
            <person name="Baia G.S."/>
            <person name="Baptista C.S."/>
            <person name="Barros M.H."/>
            <person name="Bonaccorsi E.D."/>
            <person name="Bordin S."/>
            <person name="Bove J.M."/>
            <person name="Briones M.R."/>
            <person name="Bueno M.R."/>
            <person name="Camargo A.A."/>
            <person name="Camargo L.E."/>
            <person name="Carraro D.M."/>
            <person name="Carrer H."/>
            <person name="Colauto N.B."/>
            <person name="Colombo C."/>
            <person name="Costa F.F."/>
            <person name="Costa M.C."/>
            <person name="Costa-Neto C.M."/>
            <person name="Coutinho L.L."/>
            <person name="Cristofani M."/>
            <person name="Dias-Neto E."/>
            <person name="Docena C."/>
            <person name="El-Dorry H."/>
            <person name="Facincani A.P."/>
            <person name="Ferreira A.J."/>
            <person name="Ferreira V.C."/>
            <person name="Ferro J.A."/>
            <person name="Fraga J.S."/>
            <person name="Franca S.C."/>
            <person name="Franco M.C."/>
            <person name="Frohme M."/>
            <person name="Furlan L.R."/>
            <person name="Garnier M."/>
            <person name="Goldman G.H."/>
            <person name="Goldman M.H."/>
            <person name="Gomes S.L."/>
            <person name="Gruber A."/>
            <person name="Ho P.L."/>
            <person name="Hoheisel J.D."/>
            <person name="Junqueira M.L."/>
            <person name="Kemper E.L."/>
            <person name="Kitajima J.P."/>
            <person name="Krieger J.E."/>
            <person name="Kuramae E.E."/>
            <person name="Laigret F."/>
            <person name="Lambais M.R."/>
            <person name="Leite L.C."/>
            <person name="Lemos E.G."/>
            <person name="Lemos M.V."/>
            <person name="Lopes S.A."/>
            <person name="Lopes C.R."/>
            <person name="Machado J.A."/>
            <person name="Machado M.A."/>
            <person name="Madeira A.M."/>
            <person name="Madeira H.M."/>
            <person name="Marino C.L."/>
            <person name="Marques M.V."/>
            <person name="Martins E.A."/>
            <person name="Martins E.M."/>
            <person name="Matsukuma A.Y."/>
            <person name="Menck C.F."/>
            <person name="Miracca E.C."/>
            <person name="Miyaki C.Y."/>
            <person name="Monteriro-Vitorello C.B."/>
            <person name="Moon D.H."/>
            <person name="Nagai M.A."/>
            <person name="Nascimento A.L."/>
            <person name="Netto L.E."/>
            <person name="Nhani A.Jr."/>
            <person name="Nobrega F.G."/>
            <person name="Nunes L.R."/>
            <person name="Oliveira M.A."/>
            <person name="de Oliveira M.C."/>
            <person name="de Oliveira R.C."/>
            <person name="Palmieri D.A."/>
            <person name="Paris A."/>
            <person name="Peixoto B.R."/>
            <person name="Pereira G.A."/>
            <person name="Pereira H.A.Jr."/>
            <person name="Pesquero J.B."/>
            <person name="Quaggio R.B."/>
            <person name="Roberto P.G."/>
            <person name="Rodrigues V."/>
            <person name="de M Rosa A.J."/>
            <person name="de Rosa V.E.Jr."/>
            <person name="de Sa R.G."/>
            <person name="Santelli R.V."/>
            <person name="Sawasaki H.E."/>
            <person name="da Silva A.C."/>
            <person name="da Silva A.M."/>
            <person name="da Silva F.R."/>
            <person name="da Silva W.A.Jr."/>
            <person name="da Silveira J.F."/>
            <person name="Silvestri M.L."/>
            <person name="Siqueira W.J."/>
            <person name="de Souza A.A."/>
            <person name="de Souza A.P."/>
            <person name="Terenzi M.F."/>
            <person name="Truffi D."/>
            <person name="Tsai S.M."/>
            <person name="Tsuhako M.H."/>
            <person name="Vallada H."/>
            <person name="Van Sluys M.A."/>
            <person name="Verjovski-Almeida S."/>
            <person name="Vettore A.L."/>
            <person name="Zago M.A."/>
            <person name="Zatz M."/>
            <person name="Meidanis J."/>
            <person name="Setubal J.C."/>
        </authorList>
    </citation>
    <scope>NUCLEOTIDE SEQUENCE [LARGE SCALE GENOMIC DNA]</scope>
    <source>
        <strain evidence="2 4">9a5c</strain>
        <plasmid evidence="3">9a5c</plasmid>
        <plasmid evidence="4">Plasmid pXF51</plasmid>
        <plasmid evidence="3">pXF51</plasmid>
    </source>
</reference>
<dbReference type="EMBL" id="AE003849">
    <property type="protein sequence ID" value="AAF84849.1"/>
    <property type="molecule type" value="Genomic_DNA"/>
</dbReference>
<dbReference type="Proteomes" id="UP000000812">
    <property type="component" value="Chromosome"/>
</dbReference>
<dbReference type="RefSeq" id="WP_010894503.1">
    <property type="nucleotide sequence ID" value="NC_002488.3"/>
</dbReference>
<evidence type="ECO:0000256" key="1">
    <source>
        <dbReference type="SAM" id="SignalP"/>
    </source>
</evidence>
<evidence type="ECO:0000313" key="4">
    <source>
        <dbReference type="Proteomes" id="UP000000812"/>
    </source>
</evidence>
<geneLocation type="plasmid" evidence="3 4">
    <name>pXF51</name>
</geneLocation>
<dbReference type="EMBL" id="AE003851">
    <property type="protein sequence ID" value="AAF85607.1"/>
    <property type="molecule type" value="Genomic_DNA"/>
</dbReference>
<dbReference type="NCBIfam" id="NF033894">
    <property type="entry name" value="Eex_IncN"/>
    <property type="match status" value="1"/>
</dbReference>
<dbReference type="KEGG" id="xfa:XF_a0038"/>
<reference evidence="3" key="2">
    <citation type="submission" date="2000-06" db="EMBL/GenBank/DDBJ databases">
        <authorList>
            <person name="Simpson A.J.G."/>
            <person name="Reinach F.C."/>
            <person name="Arruda P."/>
            <person name="Abreu F.A."/>
            <person name="Acencio M."/>
            <person name="Alvarenga R."/>
            <person name="Alves L.M.C."/>
            <person name="Araya J.E."/>
            <person name="Baia G.S."/>
            <person name="Baptista C.S."/>
            <person name="Barros M.H."/>
            <person name="Bonaccorsi E.D."/>
            <person name="Bordin S."/>
            <person name="Bove J.M."/>
            <person name="Briones M.R.S."/>
            <person name="Bueno M.R.P."/>
            <person name="Camargo A.A."/>
            <person name="Camargo L.E.A."/>
            <person name="Carraro D.M."/>
            <person name="Carrer H."/>
            <person name="Colauto N.B."/>
            <person name="Colombo C."/>
            <person name="Costa F.F."/>
            <person name="Costa M.C.R."/>
            <person name="Costa-Neto C.M."/>
            <person name="Coutinho L.L."/>
            <person name="Cristofani M."/>
            <person name="Dias-Neto E."/>
            <person name="Docena C."/>
            <person name="El-Dorry H."/>
            <person name="Facincani A.P."/>
            <person name="Ferreira A.J.S."/>
            <person name="Ferreira V.C.A."/>
            <person name="Ferro J.A."/>
            <person name="Fraga J.S."/>
            <person name="Franca S.C."/>
            <person name="Franco M.C."/>
            <person name="Frohme M."/>
            <person name="Furlan L.R."/>
            <person name="Garnier M."/>
            <person name="Goldman G.H."/>
            <person name="Goldman M.H.S."/>
            <person name="Gomes S.L."/>
            <person name="Gruber A."/>
            <person name="Ho P.L."/>
            <person name="Hoheisel J.D."/>
            <person name="Junqueira M.L."/>
            <person name="Kemper E.L."/>
            <person name="Kitajima J.P."/>
            <person name="Krieger J.E."/>
            <person name="Kuramae E.E."/>
            <person name="Laigret F."/>
            <person name="Lambais M.R."/>
            <person name="Leite L.C.C."/>
            <person name="Lemos E.G.M."/>
            <person name="Lemos M.V.F."/>
            <person name="Lopes S.A."/>
            <person name="Lopes C.R."/>
            <person name="Machado J.A."/>
            <person name="Machado M.A."/>
            <person name="Madeira A.M.B.N."/>
            <person name="Madeira H.M.F."/>
            <person name="Marino C.L."/>
            <person name="Marques M.V."/>
            <person name="Martins E.A.L."/>
            <person name="Martins E.M.F."/>
            <person name="Matsukuma A.Y."/>
            <person name="Menck C.F.M."/>
            <person name="Miracca E.C."/>
            <person name="Miyaki C.Y."/>
            <person name="Monteiro-Vitorello C.B."/>
            <person name="Moon D.H."/>
            <person name="Nagai M.A."/>
            <person name="Nascimento A.L.T.O."/>
            <person name="Netto L.E.S."/>
            <person name="Nhani A.Jr."/>
            <person name="Nobrega F.G."/>
            <person name="Nunes L.R."/>
            <person name="Oliveira M.A."/>
            <person name="de Oliveira M.C."/>
            <person name="de Oliveira R.C."/>
            <person name="Palmieri D.A."/>
            <person name="Paris A."/>
            <person name="Peixoto B.R."/>
            <person name="Pereira G.A.G."/>
            <person name="Pereira H.A.Jr."/>
            <person name="Pesquero J.B."/>
            <person name="Quaggio R.B."/>
            <person name="Roberto P.G."/>
            <person name="Rodrigues V."/>
            <person name="de M Rosa A.J."/>
            <person name="de Rosa V.E.Jr."/>
            <person name="de Sa R.G."/>
            <person name="Santelli R.V."/>
            <person name="Sawasaki H.E."/>
            <person name="da Silva A.C.R."/>
            <person name="da Silva F.R."/>
            <person name="da Silva A.M."/>
            <person name="Silva W.A.Jr."/>
            <person name="da Silveira J.F."/>
            <person name="Silvestri M.L.Z."/>
            <person name="Siqueira W.J."/>
            <person name="de Souza A.A."/>
            <person name="de Souza A.P."/>
            <person name="Terenzi M.F."/>
            <person name="Truffi D."/>
            <person name="Tsai S.M."/>
            <person name="Tsuhako M.H."/>
            <person name="Vallada H."/>
            <person name="Van Sluys M.A."/>
            <person name="Verjovski-Almeida S."/>
            <person name="Vettore A.L."/>
            <person name="Zago M.A."/>
            <person name="Zatz M."/>
            <person name="Meidanis J."/>
            <person name="Setubal J.C."/>
        </authorList>
    </citation>
    <scope>NUCLEOTIDE SEQUENCE</scope>
    <source>
        <strain evidence="3">9a5c</strain>
        <plasmid evidence="3">pXF51</plasmid>
    </source>
</reference>
<feature type="signal peptide" evidence="1">
    <location>
        <begin position="1"/>
        <end position="26"/>
    </location>
</feature>
<dbReference type="Proteomes" id="UP000000812">
    <property type="component" value="Plasmid pXF51"/>
</dbReference>
<dbReference type="InterPro" id="IPR047937">
    <property type="entry name" value="Eex_IncN-like"/>
</dbReference>
<dbReference type="PROSITE" id="PS51257">
    <property type="entry name" value="PROKAR_LIPOPROTEIN"/>
    <property type="match status" value="1"/>
</dbReference>
<dbReference type="HOGENOM" id="CLU_177890_0_0_6"/>
<proteinExistence type="predicted"/>
<organism evidence="3 4">
    <name type="scientific">Xylella fastidiosa (strain 9a5c)</name>
    <dbReference type="NCBI Taxonomy" id="160492"/>
    <lineage>
        <taxon>Bacteria</taxon>
        <taxon>Pseudomonadati</taxon>
        <taxon>Pseudomonadota</taxon>
        <taxon>Gammaproteobacteria</taxon>
        <taxon>Lysobacterales</taxon>
        <taxon>Lysobacteraceae</taxon>
        <taxon>Xylella</taxon>
    </lineage>
</organism>
<evidence type="ECO:0008006" key="5">
    <source>
        <dbReference type="Google" id="ProtNLM"/>
    </source>
</evidence>
<keyword evidence="3" id="KW-0614">Plasmid</keyword>
<name>Q9P9Q7_XYLFA</name>
<protein>
    <recommendedName>
        <fullName evidence="5">Entry exclusion protein</fullName>
    </recommendedName>
</protein>
<dbReference type="KEGG" id="xfa:XF_2047"/>
<gene>
    <name evidence="2" type="ordered locus">XF_2047</name>
    <name evidence="3" type="ordered locus">XF_a0038</name>
</gene>
<evidence type="ECO:0000313" key="2">
    <source>
        <dbReference type="EMBL" id="AAF84849.1"/>
    </source>
</evidence>
<keyword evidence="1" id="KW-0732">Signal</keyword>
<sequence length="78" mass="8909">MKRAIQIGCMCLGSILLASCSQPVHSIEYYKQHEDERKVMLEKCKADPDLVMRDENCRSAANAQFQSGSYTPSKPREW</sequence>
<evidence type="ECO:0000313" key="3">
    <source>
        <dbReference type="EMBL" id="AAF85607.1"/>
    </source>
</evidence>
<dbReference type="AlphaFoldDB" id="Q9P9Q7"/>
<dbReference type="eggNOG" id="ENOG50343ES">
    <property type="taxonomic scope" value="Bacteria"/>
</dbReference>
<dbReference type="STRING" id="160492.XF_2047"/>
<dbReference type="PIR" id="F82865">
    <property type="entry name" value="F82865"/>
</dbReference>
<accession>Q9P9Q7</accession>
<accession>Q7DCY5</accession>
<feature type="chain" id="PRO_5007717469" description="Entry exclusion protein" evidence="1">
    <location>
        <begin position="27"/>
        <end position="78"/>
    </location>
</feature>